<dbReference type="RefSeq" id="WP_111446300.1">
    <property type="nucleotide sequence ID" value="NZ_QKZK01000021.1"/>
</dbReference>
<evidence type="ECO:0000313" key="1">
    <source>
        <dbReference type="EMBL" id="PZX14265.1"/>
    </source>
</evidence>
<keyword evidence="2" id="KW-1185">Reference proteome</keyword>
<dbReference type="Proteomes" id="UP000249239">
    <property type="component" value="Unassembled WGS sequence"/>
</dbReference>
<dbReference type="EMBL" id="QKZK01000021">
    <property type="protein sequence ID" value="PZX14265.1"/>
    <property type="molecule type" value="Genomic_DNA"/>
</dbReference>
<name>A0A2W7N1J3_9BACT</name>
<gene>
    <name evidence="1" type="ORF">LX69_02445</name>
</gene>
<reference evidence="1 2" key="1">
    <citation type="submission" date="2018-06" db="EMBL/GenBank/DDBJ databases">
        <title>Genomic Encyclopedia of Archaeal and Bacterial Type Strains, Phase II (KMG-II): from individual species to whole genera.</title>
        <authorList>
            <person name="Goeker M."/>
        </authorList>
    </citation>
    <scope>NUCLEOTIDE SEQUENCE [LARGE SCALE GENOMIC DNA]</scope>
    <source>
        <strain evidence="1 2">DSM 6779</strain>
    </source>
</reference>
<comment type="caution">
    <text evidence="1">The sequence shown here is derived from an EMBL/GenBank/DDBJ whole genome shotgun (WGS) entry which is preliminary data.</text>
</comment>
<evidence type="ECO:0000313" key="2">
    <source>
        <dbReference type="Proteomes" id="UP000249239"/>
    </source>
</evidence>
<sequence>METEIKDLMKLTNRTIAQEVQHLLEEHGIYSLIESDHPASSLMAVYSPMNVIEDLVVKVHRDDEMGARSVIVAGGYEEYLLK</sequence>
<evidence type="ECO:0008006" key="3">
    <source>
        <dbReference type="Google" id="ProtNLM"/>
    </source>
</evidence>
<accession>A0A2W7N1J3</accession>
<protein>
    <recommendedName>
        <fullName evidence="3">DUF2007 domain-containing protein</fullName>
    </recommendedName>
</protein>
<dbReference type="OrthoDB" id="1122740at2"/>
<proteinExistence type="predicted"/>
<dbReference type="AlphaFoldDB" id="A0A2W7N1J3"/>
<organism evidence="1 2">
    <name type="scientific">Breznakibacter xylanolyticus</name>
    <dbReference type="NCBI Taxonomy" id="990"/>
    <lineage>
        <taxon>Bacteria</taxon>
        <taxon>Pseudomonadati</taxon>
        <taxon>Bacteroidota</taxon>
        <taxon>Bacteroidia</taxon>
        <taxon>Marinilabiliales</taxon>
        <taxon>Marinilabiliaceae</taxon>
        <taxon>Breznakibacter</taxon>
    </lineage>
</organism>